<evidence type="ECO:0000256" key="1">
    <source>
        <dbReference type="SAM" id="MobiDB-lite"/>
    </source>
</evidence>
<evidence type="ECO:0000313" key="3">
    <source>
        <dbReference type="Proteomes" id="UP000193467"/>
    </source>
</evidence>
<dbReference type="Proteomes" id="UP000193467">
    <property type="component" value="Unassembled WGS sequence"/>
</dbReference>
<dbReference type="InterPro" id="IPR009836">
    <property type="entry name" value="GRDP-like"/>
</dbReference>
<organism evidence="2 3">
    <name type="scientific">Leucosporidium creatinivorum</name>
    <dbReference type="NCBI Taxonomy" id="106004"/>
    <lineage>
        <taxon>Eukaryota</taxon>
        <taxon>Fungi</taxon>
        <taxon>Dikarya</taxon>
        <taxon>Basidiomycota</taxon>
        <taxon>Pucciniomycotina</taxon>
        <taxon>Microbotryomycetes</taxon>
        <taxon>Leucosporidiales</taxon>
        <taxon>Leucosporidium</taxon>
    </lineage>
</organism>
<dbReference type="InParanoid" id="A0A1Y2G2H4"/>
<feature type="region of interest" description="Disordered" evidence="1">
    <location>
        <begin position="1"/>
        <end position="35"/>
    </location>
</feature>
<gene>
    <name evidence="2" type="ORF">BCR35DRAFT_350581</name>
</gene>
<dbReference type="PANTHER" id="PTHR34365">
    <property type="entry name" value="ENOLASE (DUF1399)"/>
    <property type="match status" value="1"/>
</dbReference>
<reference evidence="2 3" key="1">
    <citation type="submission" date="2016-07" db="EMBL/GenBank/DDBJ databases">
        <title>Pervasive Adenine N6-methylation of Active Genes in Fungi.</title>
        <authorList>
            <consortium name="DOE Joint Genome Institute"/>
            <person name="Mondo S.J."/>
            <person name="Dannebaum R.O."/>
            <person name="Kuo R.C."/>
            <person name="Labutti K."/>
            <person name="Haridas S."/>
            <person name="Kuo A."/>
            <person name="Salamov A."/>
            <person name="Ahrendt S.R."/>
            <person name="Lipzen A."/>
            <person name="Sullivan W."/>
            <person name="Andreopoulos W.B."/>
            <person name="Clum A."/>
            <person name="Lindquist E."/>
            <person name="Daum C."/>
            <person name="Ramamoorthy G.K."/>
            <person name="Gryganskyi A."/>
            <person name="Culley D."/>
            <person name="Magnuson J.K."/>
            <person name="James T.Y."/>
            <person name="O'Malley M.A."/>
            <person name="Stajich J.E."/>
            <person name="Spatafora J.W."/>
            <person name="Visel A."/>
            <person name="Grigoriev I.V."/>
        </authorList>
    </citation>
    <scope>NUCLEOTIDE SEQUENCE [LARGE SCALE GENOMIC DNA]</scope>
    <source>
        <strain evidence="2 3">62-1032</strain>
    </source>
</reference>
<protein>
    <submittedName>
        <fullName evidence="2">Uncharacterized protein</fullName>
    </submittedName>
</protein>
<dbReference type="STRING" id="106004.A0A1Y2G2H4"/>
<keyword evidence="3" id="KW-1185">Reference proteome</keyword>
<dbReference type="AlphaFoldDB" id="A0A1Y2G2H4"/>
<accession>A0A1Y2G2H4</accession>
<dbReference type="Pfam" id="PF07173">
    <property type="entry name" value="GRDP-like"/>
    <property type="match status" value="1"/>
</dbReference>
<feature type="compositionally biased region" description="Pro residues" evidence="1">
    <location>
        <begin position="17"/>
        <end position="27"/>
    </location>
</feature>
<dbReference type="PANTHER" id="PTHR34365:SF7">
    <property type="entry name" value="GLYCINE-RICH DOMAIN-CONTAINING PROTEIN 1"/>
    <property type="match status" value="1"/>
</dbReference>
<dbReference type="EMBL" id="MCGR01000007">
    <property type="protein sequence ID" value="ORY89084.1"/>
    <property type="molecule type" value="Genomic_DNA"/>
</dbReference>
<evidence type="ECO:0000313" key="2">
    <source>
        <dbReference type="EMBL" id="ORY89084.1"/>
    </source>
</evidence>
<comment type="caution">
    <text evidence="2">The sequence shown here is derived from an EMBL/GenBank/DDBJ whole genome shotgun (WGS) entry which is preliminary data.</text>
</comment>
<name>A0A1Y2G2H4_9BASI</name>
<sequence>MGEKRSDQSSSYSTAPSTPPESSPPAYTPRDSSAAPPTTYCIKGVYREQLVDTSALKKHLKLLGAFHELKRRVQALETGLGCTEGLDKDARWGVFVVMAVHRFEMYLERIVKDSTRDAELPPLDVALVWHSYLLNPRWYREDTIRLHPELDKLNNILLDRFADSLDPISFQPIKNSSQSTRWQSLTNTPFDPLEALAIAEGRTIRCPLTLEPIFTPFVTRFGYGYAQQDFKITGPSDSGFVITHEVLGISRLVDDLQAAAEYSNKYMASTLFATGEWSSTLSQNRAERVKLVLFHERGPLREPDRVKLGRKLGWARQEARAVFEKQLRWSVSPGLTIMLGAYSRGEPFSLDLAAAVLRQGTFVQKMHDLGWTQPGRFNGDEILLQRSVARYHAFLDLISSSPTTFCVPSLDIDLAWHSHQLNSSKYRDDTINLVGRFVDHDDKVEENALSTAYDVTARAWQARFNVPYSICGCPLPDEAKRPKLSRLLRPKPKPTFASGALLGVSSCDEDADATHPSSHNSIFIVNYQGSQAARELREQKRRERIERDERLARKGKFDEKVLSRSRNKDHERAFLYPVPLFVGAYGYPIADESGCAATGGGIVGGDHCRPGYEEPCGGACAVGAGTCGGNGAASCRTTRSTESGGCASGGCGAISGPGGGAGSYSGAGPGLPANGCGGGGNGCGGSGGCSSGAGGSACSSGGGGGGCSSGGGGCGGGGGGGCGGGGS</sequence>
<dbReference type="OrthoDB" id="2684236at2759"/>
<proteinExistence type="predicted"/>